<name>A0A494Y3T4_9BACL</name>
<dbReference type="EMBL" id="RBZM01000004">
    <property type="protein sequence ID" value="RKP55151.1"/>
    <property type="molecule type" value="Genomic_DNA"/>
</dbReference>
<dbReference type="InterPro" id="IPR018729">
    <property type="entry name" value="DUF2269_transmembrane"/>
</dbReference>
<gene>
    <name evidence="2" type="ORF">D7Z26_07980</name>
</gene>
<feature type="transmembrane region" description="Helical" evidence="1">
    <location>
        <begin position="98"/>
        <end position="118"/>
    </location>
</feature>
<comment type="caution">
    <text evidence="2">The sequence shown here is derived from an EMBL/GenBank/DDBJ whole genome shotgun (WGS) entry which is preliminary data.</text>
</comment>
<accession>A0A494Y3T4</accession>
<evidence type="ECO:0000313" key="2">
    <source>
        <dbReference type="EMBL" id="RKP55151.1"/>
    </source>
</evidence>
<dbReference type="Proteomes" id="UP000282076">
    <property type="component" value="Unassembled WGS sequence"/>
</dbReference>
<keyword evidence="1" id="KW-1133">Transmembrane helix</keyword>
<proteinExistence type="predicted"/>
<keyword evidence="1" id="KW-0812">Transmembrane</keyword>
<dbReference type="Pfam" id="PF10027">
    <property type="entry name" value="DUF2269"/>
    <property type="match status" value="1"/>
</dbReference>
<protein>
    <submittedName>
        <fullName evidence="2">DUF2269 family protein</fullName>
    </submittedName>
</protein>
<organism evidence="2 3">
    <name type="scientific">Cohnella endophytica</name>
    <dbReference type="NCBI Taxonomy" id="2419778"/>
    <lineage>
        <taxon>Bacteria</taxon>
        <taxon>Bacillati</taxon>
        <taxon>Bacillota</taxon>
        <taxon>Bacilli</taxon>
        <taxon>Bacillales</taxon>
        <taxon>Paenibacillaceae</taxon>
        <taxon>Cohnella</taxon>
    </lineage>
</organism>
<keyword evidence="1" id="KW-0472">Membrane</keyword>
<keyword evidence="3" id="KW-1185">Reference proteome</keyword>
<evidence type="ECO:0000313" key="3">
    <source>
        <dbReference type="Proteomes" id="UP000282076"/>
    </source>
</evidence>
<dbReference type="AlphaFoldDB" id="A0A494Y3T4"/>
<feature type="transmembrane region" description="Helical" evidence="1">
    <location>
        <begin position="154"/>
        <end position="171"/>
    </location>
</feature>
<evidence type="ECO:0000256" key="1">
    <source>
        <dbReference type="SAM" id="Phobius"/>
    </source>
</evidence>
<sequence>MSYYFMKGVNELSLNGYSGLNEDWLNALVFIHVLSAIIGIGPTYFAHVLLRRGQNFGQLRNSIGLLPKLEKFPKLLGSVAVLSGLLLAWLGDYGFKELWIYGSIAIYVLIQIVVIAFMSPAAQKLSVKVLAATDTAEQSVSPELAAEIAKVNKINYVATSLGVLLFLFMFFKPTL</sequence>
<feature type="transmembrane region" description="Helical" evidence="1">
    <location>
        <begin position="24"/>
        <end position="50"/>
    </location>
</feature>
<reference evidence="2 3" key="1">
    <citation type="submission" date="2018-10" db="EMBL/GenBank/DDBJ databases">
        <title>Cohnella sp. M2MS4P-1, whole genome shotgun sequence.</title>
        <authorList>
            <person name="Tuo L."/>
        </authorList>
    </citation>
    <scope>NUCLEOTIDE SEQUENCE [LARGE SCALE GENOMIC DNA]</scope>
    <source>
        <strain evidence="2 3">M2MS4P-1</strain>
    </source>
</reference>
<feature type="transmembrane region" description="Helical" evidence="1">
    <location>
        <begin position="75"/>
        <end position="92"/>
    </location>
</feature>